<dbReference type="Proteomes" id="UP000276834">
    <property type="component" value="Unassembled WGS sequence"/>
</dbReference>
<accession>A0A3L8SR73</accession>
<feature type="compositionally biased region" description="Polar residues" evidence="1">
    <location>
        <begin position="106"/>
        <end position="118"/>
    </location>
</feature>
<evidence type="ECO:0000313" key="3">
    <source>
        <dbReference type="Proteomes" id="UP000276834"/>
    </source>
</evidence>
<protein>
    <submittedName>
        <fullName evidence="2">Uncharacterized protein</fullName>
    </submittedName>
</protein>
<gene>
    <name evidence="2" type="ORF">DV515_00004245</name>
</gene>
<feature type="region of interest" description="Disordered" evidence="1">
    <location>
        <begin position="97"/>
        <end position="118"/>
    </location>
</feature>
<dbReference type="AlphaFoldDB" id="A0A3L8SR73"/>
<name>A0A3L8SR73_CHLGU</name>
<feature type="non-terminal residue" evidence="2">
    <location>
        <position position="118"/>
    </location>
</feature>
<reference evidence="2 3" key="1">
    <citation type="journal article" date="2018" name="Proc. R. Soc. B">
        <title>A non-coding region near Follistatin controls head colour polymorphism in the Gouldian finch.</title>
        <authorList>
            <person name="Toomey M.B."/>
            <person name="Marques C.I."/>
            <person name="Andrade P."/>
            <person name="Araujo P.M."/>
            <person name="Sabatino S."/>
            <person name="Gazda M.A."/>
            <person name="Afonso S."/>
            <person name="Lopes R.J."/>
            <person name="Corbo J.C."/>
            <person name="Carneiro M."/>
        </authorList>
    </citation>
    <scope>NUCLEOTIDE SEQUENCE [LARGE SCALE GENOMIC DNA]</scope>
    <source>
        <strain evidence="2">Red01</strain>
        <tissue evidence="2">Muscle</tissue>
    </source>
</reference>
<sequence>MPDLMQVMLGCSGAALVPLPQHCSRNGVAPHCPSLLLLHLEHSHLCRAGRVLVELSSCRICYSSQMTCTYLLLLLTMGSQGKSSPRHEIIHTEATIHPDRAESHSLGGTSCKAQPGEN</sequence>
<comment type="caution">
    <text evidence="2">The sequence shown here is derived from an EMBL/GenBank/DDBJ whole genome shotgun (WGS) entry which is preliminary data.</text>
</comment>
<proteinExistence type="predicted"/>
<evidence type="ECO:0000313" key="2">
    <source>
        <dbReference type="EMBL" id="RLW07030.1"/>
    </source>
</evidence>
<organism evidence="2 3">
    <name type="scientific">Chloebia gouldiae</name>
    <name type="common">Gouldian finch</name>
    <name type="synonym">Erythrura gouldiae</name>
    <dbReference type="NCBI Taxonomy" id="44316"/>
    <lineage>
        <taxon>Eukaryota</taxon>
        <taxon>Metazoa</taxon>
        <taxon>Chordata</taxon>
        <taxon>Craniata</taxon>
        <taxon>Vertebrata</taxon>
        <taxon>Euteleostomi</taxon>
        <taxon>Archelosauria</taxon>
        <taxon>Archosauria</taxon>
        <taxon>Dinosauria</taxon>
        <taxon>Saurischia</taxon>
        <taxon>Theropoda</taxon>
        <taxon>Coelurosauria</taxon>
        <taxon>Aves</taxon>
        <taxon>Neognathae</taxon>
        <taxon>Neoaves</taxon>
        <taxon>Telluraves</taxon>
        <taxon>Australaves</taxon>
        <taxon>Passeriformes</taxon>
        <taxon>Passeroidea</taxon>
        <taxon>Passeridae</taxon>
        <taxon>Chloebia</taxon>
    </lineage>
</organism>
<keyword evidence="3" id="KW-1185">Reference proteome</keyword>
<evidence type="ECO:0000256" key="1">
    <source>
        <dbReference type="SAM" id="MobiDB-lite"/>
    </source>
</evidence>
<dbReference type="EMBL" id="QUSF01000008">
    <property type="protein sequence ID" value="RLW07030.1"/>
    <property type="molecule type" value="Genomic_DNA"/>
</dbReference>